<evidence type="ECO:0000313" key="1">
    <source>
        <dbReference type="EMBL" id="VBB68671.1"/>
    </source>
</evidence>
<dbReference type="InterPro" id="IPR007607">
    <property type="entry name" value="BacA/B"/>
</dbReference>
<name>A0A484H5Q6_9ZZZZ</name>
<reference evidence="1" key="1">
    <citation type="submission" date="2018-10" db="EMBL/GenBank/DDBJ databases">
        <authorList>
            <person name="Gruber-Vodicka H."/>
            <person name="Jaeckle O."/>
        </authorList>
    </citation>
    <scope>NUCLEOTIDE SEQUENCE</scope>
</reference>
<dbReference type="AlphaFoldDB" id="A0A484H5Q6"/>
<dbReference type="Pfam" id="PF04519">
    <property type="entry name" value="Bactofilin"/>
    <property type="match status" value="1"/>
</dbReference>
<sequence length="152" mass="16182">MIELQKVAMRSHGRPSDSYEGKKLIVGRDIELAGEITACDRLVVEGKVAADLVDTGSIEVARTGIFRGSAKVEHADVSGLFDGTLTVRGKLIIRSTGQVLGTIHYARIVIELGGEIHGNVVPLSQETNTEKLVCQLTPPSAEDSADKQSTTA</sequence>
<accession>A0A484H5Q6</accession>
<dbReference type="PANTHER" id="PTHR35024">
    <property type="entry name" value="HYPOTHETICAL CYTOSOLIC PROTEIN"/>
    <property type="match status" value="1"/>
</dbReference>
<dbReference type="PANTHER" id="PTHR35024:SF4">
    <property type="entry name" value="POLYMER-FORMING CYTOSKELETAL PROTEIN"/>
    <property type="match status" value="1"/>
</dbReference>
<organism evidence="1">
    <name type="scientific">invertebrate metagenome</name>
    <dbReference type="NCBI Taxonomy" id="1711999"/>
    <lineage>
        <taxon>unclassified sequences</taxon>
        <taxon>metagenomes</taxon>
        <taxon>organismal metagenomes</taxon>
    </lineage>
</organism>
<dbReference type="EMBL" id="LR026963">
    <property type="protein sequence ID" value="VBB68671.1"/>
    <property type="molecule type" value="Genomic_DNA"/>
</dbReference>
<proteinExistence type="predicted"/>
<gene>
    <name evidence="1" type="ORF">RIEGSTA812A_PEG_144</name>
</gene>
<protein>
    <submittedName>
        <fullName evidence="1">COG1664: Integral membrane protein CcmA involved in cell shape determination</fullName>
    </submittedName>
</protein>